<sequence length="466" mass="54584">MASCVGSRTLSKDDVNYRLHFRMINEQQVEDITLEFFYRPHTITLLSFTILSLMAFAFTRDDSVPEDNIWRGILSVIFFFLIISVLAFPNGPFTRPHPAIWRMVFGLSVLYFLFLVFVLFLNFEQVKAVMYWLDPNLRYATREADIMEYAVNCHVITWERILSHFDIFAFGHFWGWAMKALLIRSYGLCWTISITWELTELFFMHLLPNFAECWWDQVILDILLCNGGGIWLGMVVCRFLEMRTYHWASFKTIQPLVSIQFSCIFIRVVGPSVFREFTEKLKQQNIYGRTSLYCLCEIFFFLSFFYMHVHPLSWGRILFIGIITAPTVRQYYAYLTDTQCKRVGTQCWVFGVIAFLEAIVCIKFGQDLFSKTQILYVVFWLLCVAFTTFLCLYGMVWYAEYCGLREKTLSESEDSPYSPDASWLHSKFSKGADNSPPKHSVNSESHSSRRRNRHSKSKVTNGIGKK</sequence>
<evidence type="ECO:0000256" key="4">
    <source>
        <dbReference type="ARBA" id="ARBA00008671"/>
    </source>
</evidence>
<dbReference type="UniPathway" id="UPA00948"/>
<evidence type="ECO:0000256" key="9">
    <source>
        <dbReference type="ARBA" id="ARBA00022989"/>
    </source>
</evidence>
<feature type="transmembrane region" description="Helical" evidence="16">
    <location>
        <begin position="36"/>
        <end position="57"/>
    </location>
</feature>
<dbReference type="AlphaFoldDB" id="A0A851XP75"/>
<feature type="transmembrane region" description="Helical" evidence="16">
    <location>
        <begin position="347"/>
        <end position="365"/>
    </location>
</feature>
<accession>A0A851XP75</accession>
<feature type="transmembrane region" description="Helical" evidence="16">
    <location>
        <begin position="100"/>
        <end position="123"/>
    </location>
</feature>
<evidence type="ECO:0000256" key="2">
    <source>
        <dbReference type="ARBA" id="ARBA00004916"/>
    </source>
</evidence>
<comment type="catalytic activity">
    <reaction evidence="14">
        <text>a 1,2-diacyl-sn-glycero-3-phosphoethanolamine + L-serine = a 1,2-diacyl-sn-glycero-3-phospho-L-serine + ethanolamine</text>
        <dbReference type="Rhea" id="RHEA:27606"/>
        <dbReference type="ChEBI" id="CHEBI:33384"/>
        <dbReference type="ChEBI" id="CHEBI:57262"/>
        <dbReference type="ChEBI" id="CHEBI:57603"/>
        <dbReference type="ChEBI" id="CHEBI:64612"/>
        <dbReference type="EC" id="2.7.8.29"/>
    </reaction>
    <physiologicalReaction direction="left-to-right" evidence="14">
        <dbReference type="Rhea" id="RHEA:27607"/>
    </physiologicalReaction>
</comment>
<keyword evidence="8 16" id="KW-0256">Endoplasmic reticulum</keyword>
<comment type="subcellular location">
    <subcellularLocation>
        <location evidence="1 16">Endoplasmic reticulum membrane</location>
        <topology evidence="1 16">Multi-pass membrane protein</topology>
    </subcellularLocation>
</comment>
<proteinExistence type="inferred from homology"/>
<keyword evidence="11 16" id="KW-0472">Membrane</keyword>
<comment type="function">
    <text evidence="16">Catalyzes a base-exchange reaction in which the polar head group of phosphatidylethanolamine (PE) is replaced by L-serine.</text>
</comment>
<feature type="non-terminal residue" evidence="18">
    <location>
        <position position="466"/>
    </location>
</feature>
<dbReference type="PANTHER" id="PTHR15362:SF15">
    <property type="entry name" value="PHOSPHATIDYLSERINE SYNTHASE 1"/>
    <property type="match status" value="1"/>
</dbReference>
<name>A0A851XP75_EOLRO</name>
<feature type="transmembrane region" description="Helical" evidence="16">
    <location>
        <begin position="188"/>
        <end position="207"/>
    </location>
</feature>
<keyword evidence="19" id="KW-1185">Reference proteome</keyword>
<evidence type="ECO:0000313" key="18">
    <source>
        <dbReference type="EMBL" id="NXD66472.1"/>
    </source>
</evidence>
<evidence type="ECO:0000256" key="8">
    <source>
        <dbReference type="ARBA" id="ARBA00022824"/>
    </source>
</evidence>
<dbReference type="GO" id="GO:0005789">
    <property type="term" value="C:endoplasmic reticulum membrane"/>
    <property type="evidence" value="ECO:0007669"/>
    <property type="project" value="UniProtKB-SubCell"/>
</dbReference>
<comment type="similarity">
    <text evidence="4 16">Belongs to the phosphatidyl serine synthase family.</text>
</comment>
<feature type="non-terminal residue" evidence="18">
    <location>
        <position position="1"/>
    </location>
</feature>
<dbReference type="PANTHER" id="PTHR15362">
    <property type="entry name" value="PHOSPHATIDYLINOSITOL SYNTHASE"/>
    <property type="match status" value="1"/>
</dbReference>
<dbReference type="InterPro" id="IPR004277">
    <property type="entry name" value="PSS"/>
</dbReference>
<feature type="region of interest" description="Disordered" evidence="17">
    <location>
        <begin position="428"/>
        <end position="466"/>
    </location>
</feature>
<evidence type="ECO:0000256" key="13">
    <source>
        <dbReference type="ARBA" id="ARBA00023264"/>
    </source>
</evidence>
<evidence type="ECO:0000256" key="15">
    <source>
        <dbReference type="ARBA" id="ARBA00035991"/>
    </source>
</evidence>
<keyword evidence="9 16" id="KW-1133">Transmembrane helix</keyword>
<comment type="catalytic activity">
    <reaction evidence="15">
        <text>a 1,2-diacyl-sn-glycero-3-phosphocholine + L-serine = a 1,2-diacyl-sn-glycero-3-phospho-L-serine + choline</text>
        <dbReference type="Rhea" id="RHEA:45088"/>
        <dbReference type="ChEBI" id="CHEBI:15354"/>
        <dbReference type="ChEBI" id="CHEBI:33384"/>
        <dbReference type="ChEBI" id="CHEBI:57262"/>
        <dbReference type="ChEBI" id="CHEBI:57643"/>
    </reaction>
    <physiologicalReaction direction="left-to-right" evidence="15">
        <dbReference type="Rhea" id="RHEA:45089"/>
    </physiologicalReaction>
</comment>
<keyword evidence="10 16" id="KW-0443">Lipid metabolism</keyword>
<protein>
    <recommendedName>
        <fullName evidence="16">Phosphatidylserine synthase</fullName>
        <ecNumber evidence="16">2.7.8.29</ecNumber>
    </recommendedName>
    <alternativeName>
        <fullName evidence="16">Serine-exchange enzyme</fullName>
    </alternativeName>
</protein>
<evidence type="ECO:0000256" key="14">
    <source>
        <dbReference type="ARBA" id="ARBA00023686"/>
    </source>
</evidence>
<comment type="caution">
    <text evidence="18">The sequence shown here is derived from an EMBL/GenBank/DDBJ whole genome shotgun (WGS) entry which is preliminary data.</text>
</comment>
<dbReference type="GO" id="GO:0006659">
    <property type="term" value="P:phosphatidylserine biosynthetic process"/>
    <property type="evidence" value="ECO:0007669"/>
    <property type="project" value="UniProtKB-UniRule"/>
</dbReference>
<dbReference type="EMBL" id="WBNI01000275">
    <property type="protein sequence ID" value="NXD66472.1"/>
    <property type="molecule type" value="Genomic_DNA"/>
</dbReference>
<feature type="transmembrane region" description="Helical" evidence="16">
    <location>
        <begin position="290"/>
        <end position="308"/>
    </location>
</feature>
<keyword evidence="13 16" id="KW-1208">Phospholipid metabolism</keyword>
<comment type="pathway">
    <text evidence="2 16">Phospholipid metabolism; phosphatidylserine biosynthesis.</text>
</comment>
<evidence type="ECO:0000256" key="1">
    <source>
        <dbReference type="ARBA" id="ARBA00004477"/>
    </source>
</evidence>
<evidence type="ECO:0000256" key="6">
    <source>
        <dbReference type="ARBA" id="ARBA00022679"/>
    </source>
</evidence>
<evidence type="ECO:0000256" key="16">
    <source>
        <dbReference type="RuleBase" id="RU368094"/>
    </source>
</evidence>
<feature type="transmembrane region" description="Helical" evidence="16">
    <location>
        <begin position="219"/>
        <end position="240"/>
    </location>
</feature>
<feature type="transmembrane region" description="Helical" evidence="16">
    <location>
        <begin position="69"/>
        <end position="88"/>
    </location>
</feature>
<gene>
    <name evidence="18" type="primary">Ptdss1_0</name>
    <name evidence="18" type="ORF">EOLROS_R00762</name>
</gene>
<feature type="compositionally biased region" description="Basic residues" evidence="17">
    <location>
        <begin position="448"/>
        <end position="457"/>
    </location>
</feature>
<feature type="transmembrane region" description="Helical" evidence="16">
    <location>
        <begin position="377"/>
        <end position="399"/>
    </location>
</feature>
<feature type="transmembrane region" description="Helical" evidence="16">
    <location>
        <begin position="314"/>
        <end position="335"/>
    </location>
</feature>
<organism evidence="18 19">
    <name type="scientific">Eolophus roseicapilla</name>
    <name type="common">Galah cockatoo</name>
    <name type="synonym">Cacatua roseicapilla</name>
    <dbReference type="NCBI Taxonomy" id="176039"/>
    <lineage>
        <taxon>Eukaryota</taxon>
        <taxon>Metazoa</taxon>
        <taxon>Chordata</taxon>
        <taxon>Craniata</taxon>
        <taxon>Vertebrata</taxon>
        <taxon>Euteleostomi</taxon>
        <taxon>Archelosauria</taxon>
        <taxon>Archosauria</taxon>
        <taxon>Dinosauria</taxon>
        <taxon>Saurischia</taxon>
        <taxon>Theropoda</taxon>
        <taxon>Coelurosauria</taxon>
        <taxon>Aves</taxon>
        <taxon>Neognathae</taxon>
        <taxon>Neoaves</taxon>
        <taxon>Telluraves</taxon>
        <taxon>Australaves</taxon>
        <taxon>Psittaciformes</taxon>
        <taxon>Cacatuidae</taxon>
        <taxon>Eolophus</taxon>
    </lineage>
</organism>
<keyword evidence="6 16" id="KW-0808">Transferase</keyword>
<keyword evidence="5 16" id="KW-0444">Lipid biosynthesis</keyword>
<evidence type="ECO:0000256" key="12">
    <source>
        <dbReference type="ARBA" id="ARBA00023209"/>
    </source>
</evidence>
<dbReference type="GO" id="GO:0106245">
    <property type="term" value="F:L-serine-phosphatidylethanolamine phosphatidyltransferase activity"/>
    <property type="evidence" value="ECO:0007669"/>
    <property type="project" value="UniProtKB-UniRule"/>
</dbReference>
<evidence type="ECO:0000256" key="10">
    <source>
        <dbReference type="ARBA" id="ARBA00023098"/>
    </source>
</evidence>
<evidence type="ECO:0000256" key="17">
    <source>
        <dbReference type="SAM" id="MobiDB-lite"/>
    </source>
</evidence>
<comment type="pathway">
    <text evidence="3">Lipid metabolism.</text>
</comment>
<evidence type="ECO:0000256" key="7">
    <source>
        <dbReference type="ARBA" id="ARBA00022692"/>
    </source>
</evidence>
<dbReference type="EC" id="2.7.8.29" evidence="16"/>
<dbReference type="Pfam" id="PF03034">
    <property type="entry name" value="PSS"/>
    <property type="match status" value="1"/>
</dbReference>
<evidence type="ECO:0000256" key="11">
    <source>
        <dbReference type="ARBA" id="ARBA00023136"/>
    </source>
</evidence>
<evidence type="ECO:0000256" key="5">
    <source>
        <dbReference type="ARBA" id="ARBA00022516"/>
    </source>
</evidence>
<reference evidence="18" key="1">
    <citation type="submission" date="2019-09" db="EMBL/GenBank/DDBJ databases">
        <title>Bird 10,000 Genomes (B10K) Project - Family phase.</title>
        <authorList>
            <person name="Zhang G."/>
        </authorList>
    </citation>
    <scope>NUCLEOTIDE SEQUENCE</scope>
    <source>
        <strain evidence="18">B10K-DU-025-06</strain>
        <tissue evidence="18">Mixed tissue sample</tissue>
    </source>
</reference>
<keyword evidence="7 16" id="KW-0812">Transmembrane</keyword>
<evidence type="ECO:0000313" key="19">
    <source>
        <dbReference type="Proteomes" id="UP000637704"/>
    </source>
</evidence>
<evidence type="ECO:0000256" key="3">
    <source>
        <dbReference type="ARBA" id="ARBA00005189"/>
    </source>
</evidence>
<keyword evidence="12 16" id="KW-0594">Phospholipid biosynthesis</keyword>
<dbReference type="Proteomes" id="UP000637704">
    <property type="component" value="Unassembled WGS sequence"/>
</dbReference>